<dbReference type="EMBL" id="CM026424">
    <property type="protein sequence ID" value="KAG0580635.1"/>
    <property type="molecule type" value="Genomic_DNA"/>
</dbReference>
<evidence type="ECO:0000313" key="1">
    <source>
        <dbReference type="EMBL" id="KAG0580635.1"/>
    </source>
</evidence>
<evidence type="ECO:0000313" key="2">
    <source>
        <dbReference type="Proteomes" id="UP000822688"/>
    </source>
</evidence>
<reference evidence="1" key="1">
    <citation type="submission" date="2020-06" db="EMBL/GenBank/DDBJ databases">
        <title>WGS assembly of Ceratodon purpureus strain R40.</title>
        <authorList>
            <person name="Carey S.B."/>
            <person name="Jenkins J."/>
            <person name="Shu S."/>
            <person name="Lovell J.T."/>
            <person name="Sreedasyam A."/>
            <person name="Maumus F."/>
            <person name="Tiley G.P."/>
            <person name="Fernandez-Pozo N."/>
            <person name="Barry K."/>
            <person name="Chen C."/>
            <person name="Wang M."/>
            <person name="Lipzen A."/>
            <person name="Daum C."/>
            <person name="Saski C.A."/>
            <person name="Payton A.C."/>
            <person name="Mcbreen J.C."/>
            <person name="Conrad R.E."/>
            <person name="Kollar L.M."/>
            <person name="Olsson S."/>
            <person name="Huttunen S."/>
            <person name="Landis J.B."/>
            <person name="Wickett N.J."/>
            <person name="Johnson M.G."/>
            <person name="Rensing S.A."/>
            <person name="Grimwood J."/>
            <person name="Schmutz J."/>
            <person name="Mcdaniel S.F."/>
        </authorList>
    </citation>
    <scope>NUCLEOTIDE SEQUENCE</scope>
    <source>
        <strain evidence="1">R40</strain>
    </source>
</reference>
<gene>
    <name evidence="1" type="ORF">KC19_4G188600</name>
</gene>
<protein>
    <submittedName>
        <fullName evidence="1">Uncharacterized protein</fullName>
    </submittedName>
</protein>
<organism evidence="1 2">
    <name type="scientific">Ceratodon purpureus</name>
    <name type="common">Fire moss</name>
    <name type="synonym">Dicranum purpureum</name>
    <dbReference type="NCBI Taxonomy" id="3225"/>
    <lineage>
        <taxon>Eukaryota</taxon>
        <taxon>Viridiplantae</taxon>
        <taxon>Streptophyta</taxon>
        <taxon>Embryophyta</taxon>
        <taxon>Bryophyta</taxon>
        <taxon>Bryophytina</taxon>
        <taxon>Bryopsida</taxon>
        <taxon>Dicranidae</taxon>
        <taxon>Pseudoditrichales</taxon>
        <taxon>Ditrichaceae</taxon>
        <taxon>Ceratodon</taxon>
    </lineage>
</organism>
<proteinExistence type="predicted"/>
<dbReference type="AlphaFoldDB" id="A0A8T0ICC4"/>
<comment type="caution">
    <text evidence="1">The sequence shown here is derived from an EMBL/GenBank/DDBJ whole genome shotgun (WGS) entry which is preliminary data.</text>
</comment>
<name>A0A8T0ICC4_CERPU</name>
<sequence>MASESTHFQVLLLIKHRKPVELAHSEASFLFLEYRTFVIFLFRIYYALAIQVQNKTAHTLTWETVIVHTGPYRKTKSFYLSGVTSQQIPSAFTPGSSTVTMNAEPDSITSMWGNHS</sequence>
<keyword evidence="2" id="KW-1185">Reference proteome</keyword>
<dbReference type="Proteomes" id="UP000822688">
    <property type="component" value="Chromosome 4"/>
</dbReference>
<accession>A0A8T0ICC4</accession>